<feature type="signal peptide" evidence="1">
    <location>
        <begin position="1"/>
        <end position="25"/>
    </location>
</feature>
<evidence type="ECO:0000313" key="3">
    <source>
        <dbReference type="Proteomes" id="UP000291483"/>
    </source>
</evidence>
<protein>
    <submittedName>
        <fullName evidence="2">Uncharacterized protein</fullName>
    </submittedName>
</protein>
<sequence length="351" mass="34990">MVWRIPALVVGVLGALLLCSCAVSAPSPTASPAVETSSPPPATFADGDYLLTVEPTTCVTPMNGTILTVSNGTATLPLEGVTKTGPVTVDGTAVSIELNGGNGGLQLLLDGTLAEDGTVTGPGKDTAGPGSGYDCAFTFTLSPPAHEDATLADGDYILDVEPDCPTVMEGRRISIASGQATYLMESGFTMTGPVTTAAGAVSIRLDLTEPSEISTTFDGVLYSNGAVAGTGQNGGINPGGEIGYTCEFGFVMTPAPPLPPPPTAAVGVDCSQAALQAAVDAVGLPDGNVSDNQFACSGEWATAGISVAGGEGSSTGVFHIEGGTWVTKNRRAECAAGTIPADIADLACNSN</sequence>
<proteinExistence type="predicted"/>
<dbReference type="Proteomes" id="UP000291483">
    <property type="component" value="Unassembled WGS sequence"/>
</dbReference>
<keyword evidence="3" id="KW-1185">Reference proteome</keyword>
<dbReference type="EMBL" id="SHLC01000001">
    <property type="protein sequence ID" value="RZU65200.1"/>
    <property type="molecule type" value="Genomic_DNA"/>
</dbReference>
<dbReference type="PROSITE" id="PS51257">
    <property type="entry name" value="PROKAR_LIPOPROTEIN"/>
    <property type="match status" value="1"/>
</dbReference>
<dbReference type="RefSeq" id="WP_130505590.1">
    <property type="nucleotide sequence ID" value="NZ_SHLC01000001.1"/>
</dbReference>
<accession>A0A4Q8AKY8</accession>
<organism evidence="2 3">
    <name type="scientific">Microterricola gilva</name>
    <dbReference type="NCBI Taxonomy" id="393267"/>
    <lineage>
        <taxon>Bacteria</taxon>
        <taxon>Bacillati</taxon>
        <taxon>Actinomycetota</taxon>
        <taxon>Actinomycetes</taxon>
        <taxon>Micrococcales</taxon>
        <taxon>Microbacteriaceae</taxon>
        <taxon>Microterricola</taxon>
    </lineage>
</organism>
<dbReference type="OrthoDB" id="9822279at2"/>
<keyword evidence="1" id="KW-0732">Signal</keyword>
<dbReference type="AlphaFoldDB" id="A0A4Q8AKY8"/>
<comment type="caution">
    <text evidence="2">The sequence shown here is derived from an EMBL/GenBank/DDBJ whole genome shotgun (WGS) entry which is preliminary data.</text>
</comment>
<evidence type="ECO:0000313" key="2">
    <source>
        <dbReference type="EMBL" id="RZU65200.1"/>
    </source>
</evidence>
<reference evidence="2 3" key="1">
    <citation type="submission" date="2019-02" db="EMBL/GenBank/DDBJ databases">
        <title>Sequencing the genomes of 1000 actinobacteria strains.</title>
        <authorList>
            <person name="Klenk H.-P."/>
        </authorList>
    </citation>
    <scope>NUCLEOTIDE SEQUENCE [LARGE SCALE GENOMIC DNA]</scope>
    <source>
        <strain evidence="2 3">DSM 18319</strain>
    </source>
</reference>
<name>A0A4Q8AKY8_9MICO</name>
<gene>
    <name evidence="2" type="ORF">EV379_1523</name>
</gene>
<evidence type="ECO:0000256" key="1">
    <source>
        <dbReference type="SAM" id="SignalP"/>
    </source>
</evidence>
<feature type="chain" id="PRO_5020811785" evidence="1">
    <location>
        <begin position="26"/>
        <end position="351"/>
    </location>
</feature>